<feature type="compositionally biased region" description="Polar residues" evidence="1">
    <location>
        <begin position="15"/>
        <end position="28"/>
    </location>
</feature>
<evidence type="ECO:0000313" key="4">
    <source>
        <dbReference type="Proteomes" id="UP000427636"/>
    </source>
</evidence>
<evidence type="ECO:0000256" key="2">
    <source>
        <dbReference type="SAM" id="Phobius"/>
    </source>
</evidence>
<keyword evidence="2" id="KW-1133">Transmembrane helix</keyword>
<reference evidence="3 4" key="1">
    <citation type="submission" date="2019-11" db="EMBL/GenBank/DDBJ databases">
        <title>FDA dAtabase for Regulatory Grade micrObial Sequences (FDA-ARGOS): Supporting development and validation of Infectious Disease Dx tests.</title>
        <authorList>
            <person name="Turner S."/>
            <person name="Byrd R."/>
            <person name="Tallon L."/>
            <person name="Sadzewicz L."/>
            <person name="Vavikolanu K."/>
            <person name="Mehta A."/>
            <person name="Aluvathingal J."/>
            <person name="Nadendla S."/>
            <person name="Myers T."/>
            <person name="Yan Y."/>
            <person name="Sichtig H."/>
        </authorList>
    </citation>
    <scope>NUCLEOTIDE SEQUENCE [LARGE SCALE GENOMIC DNA]</scope>
    <source>
        <strain evidence="3 4">FDAARGOS_742</strain>
    </source>
</reference>
<accession>A0ABX6FIP9</accession>
<proteinExistence type="predicted"/>
<gene>
    <name evidence="3" type="ORF">FOC50_04500</name>
</gene>
<dbReference type="Proteomes" id="UP000427636">
    <property type="component" value="Chromosome"/>
</dbReference>
<evidence type="ECO:0000256" key="1">
    <source>
        <dbReference type="SAM" id="MobiDB-lite"/>
    </source>
</evidence>
<name>A0ABX6FIP9_9BACL</name>
<dbReference type="Gene3D" id="3.10.450.50">
    <property type="match status" value="1"/>
</dbReference>
<feature type="region of interest" description="Disordered" evidence="1">
    <location>
        <begin position="1"/>
        <end position="32"/>
    </location>
</feature>
<dbReference type="EMBL" id="CP046313">
    <property type="protein sequence ID" value="QGS08354.1"/>
    <property type="molecule type" value="Genomic_DNA"/>
</dbReference>
<dbReference type="GeneID" id="84802500"/>
<organism evidence="3 4">
    <name type="scientific">Gemella sanguinis</name>
    <dbReference type="NCBI Taxonomy" id="84135"/>
    <lineage>
        <taxon>Bacteria</taxon>
        <taxon>Bacillati</taxon>
        <taxon>Bacillota</taxon>
        <taxon>Bacilli</taxon>
        <taxon>Bacillales</taxon>
        <taxon>Gemellaceae</taxon>
        <taxon>Gemella</taxon>
    </lineage>
</organism>
<keyword evidence="2" id="KW-0472">Membrane</keyword>
<feature type="region of interest" description="Disordered" evidence="1">
    <location>
        <begin position="145"/>
        <end position="165"/>
    </location>
</feature>
<protein>
    <submittedName>
        <fullName evidence="3">DUF4878 domain-containing protein</fullName>
    </submittedName>
</protein>
<keyword evidence="4" id="KW-1185">Reference proteome</keyword>
<sequence length="190" mass="22483">MGNQDNSIQREDNISNDSQLSEGSNNQQHNKKPKWLNKKNITIILTLLVVIIAGIFLFIRSSNAYGAKTPEEVSQKFLEAIEKEDYLKASDYVYYKSKEERENIRNDLKKEYKKDGEINWTKGEYSHLHLILKDTKINEIIEQEGREPYAEMKDKPDSNRDRPTRRLMLKKVDNRWYVNLEYDNKPKKAK</sequence>
<keyword evidence="2" id="KW-0812">Transmembrane</keyword>
<feature type="transmembrane region" description="Helical" evidence="2">
    <location>
        <begin position="41"/>
        <end position="59"/>
    </location>
</feature>
<evidence type="ECO:0000313" key="3">
    <source>
        <dbReference type="EMBL" id="QGS08354.1"/>
    </source>
</evidence>
<dbReference type="RefSeq" id="WP_155824815.1">
    <property type="nucleotide sequence ID" value="NZ_CP046313.1"/>
</dbReference>